<dbReference type="GO" id="GO:0005524">
    <property type="term" value="F:ATP binding"/>
    <property type="evidence" value="ECO:0007669"/>
    <property type="project" value="UniProtKB-UniRule"/>
</dbReference>
<dbReference type="FunFam" id="3.30.1490.20:FF:000002">
    <property type="entry name" value="Succinate--CoA ligase [ADP-forming] subunit beta"/>
    <property type="match status" value="1"/>
</dbReference>
<feature type="binding site" evidence="10">
    <location>
        <position position="274"/>
    </location>
    <ligand>
        <name>substrate</name>
        <note>ligand shared with subunit alpha</note>
    </ligand>
</feature>
<dbReference type="PANTHER" id="PTHR11815:SF10">
    <property type="entry name" value="SUCCINATE--COA LIGASE [GDP-FORMING] SUBUNIT BETA, MITOCHONDRIAL"/>
    <property type="match status" value="1"/>
</dbReference>
<dbReference type="GO" id="GO:0006099">
    <property type="term" value="P:tricarboxylic acid cycle"/>
    <property type="evidence" value="ECO:0007669"/>
    <property type="project" value="UniProtKB-UniRule"/>
</dbReference>
<dbReference type="InterPro" id="IPR013650">
    <property type="entry name" value="ATP-grasp_succ-CoA_synth-type"/>
</dbReference>
<dbReference type="AlphaFoldDB" id="A0A5N3P4M6"/>
<dbReference type="GO" id="GO:0004775">
    <property type="term" value="F:succinate-CoA ligase (ADP-forming) activity"/>
    <property type="evidence" value="ECO:0007669"/>
    <property type="project" value="UniProtKB-UniRule"/>
</dbReference>
<dbReference type="Gene3D" id="3.40.50.261">
    <property type="entry name" value="Succinyl-CoA synthetase domains"/>
    <property type="match status" value="1"/>
</dbReference>
<dbReference type="SUPFAM" id="SSF56059">
    <property type="entry name" value="Glutathione synthetase ATP-binding domain-like"/>
    <property type="match status" value="1"/>
</dbReference>
<evidence type="ECO:0000256" key="5">
    <source>
        <dbReference type="ARBA" id="ARBA00022741"/>
    </source>
</evidence>
<feature type="binding site" evidence="10">
    <location>
        <position position="209"/>
    </location>
    <ligand>
        <name>Mg(2+)</name>
        <dbReference type="ChEBI" id="CHEBI:18420"/>
    </ligand>
</feature>
<protein>
    <recommendedName>
        <fullName evidence="10">Succinate--CoA ligase [ADP-forming] subunit beta</fullName>
        <ecNumber evidence="10">6.2.1.5</ecNumber>
    </recommendedName>
    <alternativeName>
        <fullName evidence="10">Succinyl-CoA synthetase subunit beta</fullName>
        <shortName evidence="10">SCS-beta</shortName>
    </alternativeName>
</protein>
<evidence type="ECO:0000256" key="3">
    <source>
        <dbReference type="ARBA" id="ARBA00022598"/>
    </source>
</evidence>
<dbReference type="FunFam" id="3.40.50.261:FF:000001">
    <property type="entry name" value="Succinate--CoA ligase [ADP-forming] subunit beta"/>
    <property type="match status" value="1"/>
</dbReference>
<feature type="binding site" evidence="10">
    <location>
        <begin position="53"/>
        <end position="55"/>
    </location>
    <ligand>
        <name>ATP</name>
        <dbReference type="ChEBI" id="CHEBI:30616"/>
    </ligand>
</feature>
<gene>
    <name evidence="10 12" type="primary">sucC</name>
    <name evidence="12" type="ORF">FEZ63_21815</name>
</gene>
<comment type="catalytic activity">
    <reaction evidence="8">
        <text>(S)-malate + ATP + CoA = (S)-malyl-CoA + ADP + phosphate</text>
        <dbReference type="Rhea" id="RHEA:26193"/>
        <dbReference type="ChEBI" id="CHEBI:15589"/>
        <dbReference type="ChEBI" id="CHEBI:30616"/>
        <dbReference type="ChEBI" id="CHEBI:43474"/>
        <dbReference type="ChEBI" id="CHEBI:57287"/>
        <dbReference type="ChEBI" id="CHEBI:57317"/>
        <dbReference type="ChEBI" id="CHEBI:456216"/>
        <dbReference type="EC" id="6.2.1.9"/>
    </reaction>
</comment>
<dbReference type="Proteomes" id="UP000325684">
    <property type="component" value="Unassembled WGS sequence"/>
</dbReference>
<dbReference type="Gene3D" id="3.30.1490.20">
    <property type="entry name" value="ATP-grasp fold, A domain"/>
    <property type="match status" value="1"/>
</dbReference>
<dbReference type="PIRSF" id="PIRSF001554">
    <property type="entry name" value="SucCS_beta"/>
    <property type="match status" value="1"/>
</dbReference>
<evidence type="ECO:0000256" key="9">
    <source>
        <dbReference type="ARBA" id="ARBA00060690"/>
    </source>
</evidence>
<dbReference type="InterPro" id="IPR013815">
    <property type="entry name" value="ATP_grasp_subdomain_1"/>
</dbReference>
<name>A0A5N3P4M6_9HYPH</name>
<dbReference type="GO" id="GO:0050074">
    <property type="term" value="F:malate-CoA ligase activity"/>
    <property type="evidence" value="ECO:0007669"/>
    <property type="project" value="UniProtKB-EC"/>
</dbReference>
<dbReference type="OrthoDB" id="9802602at2"/>
<dbReference type="Pfam" id="PF08442">
    <property type="entry name" value="ATP-grasp_2"/>
    <property type="match status" value="1"/>
</dbReference>
<dbReference type="InterPro" id="IPR017866">
    <property type="entry name" value="Succ-CoA_synthase_bsu_CS"/>
</dbReference>
<evidence type="ECO:0000256" key="8">
    <source>
        <dbReference type="ARBA" id="ARBA00052241"/>
    </source>
</evidence>
<dbReference type="Gene3D" id="3.30.470.20">
    <property type="entry name" value="ATP-grasp fold, B domain"/>
    <property type="match status" value="1"/>
</dbReference>
<comment type="catalytic activity">
    <reaction evidence="10">
        <text>GTP + succinate + CoA = succinyl-CoA + GDP + phosphate</text>
        <dbReference type="Rhea" id="RHEA:22120"/>
        <dbReference type="ChEBI" id="CHEBI:30031"/>
        <dbReference type="ChEBI" id="CHEBI:37565"/>
        <dbReference type="ChEBI" id="CHEBI:43474"/>
        <dbReference type="ChEBI" id="CHEBI:57287"/>
        <dbReference type="ChEBI" id="CHEBI:57292"/>
        <dbReference type="ChEBI" id="CHEBI:58189"/>
    </reaction>
</comment>
<keyword evidence="3 10" id="KW-0436">Ligase</keyword>
<evidence type="ECO:0000259" key="11">
    <source>
        <dbReference type="PROSITE" id="PS50975"/>
    </source>
</evidence>
<proteinExistence type="inferred from homology"/>
<comment type="catalytic activity">
    <reaction evidence="10">
        <text>succinate + ATP + CoA = succinyl-CoA + ADP + phosphate</text>
        <dbReference type="Rhea" id="RHEA:17661"/>
        <dbReference type="ChEBI" id="CHEBI:30031"/>
        <dbReference type="ChEBI" id="CHEBI:30616"/>
        <dbReference type="ChEBI" id="CHEBI:43474"/>
        <dbReference type="ChEBI" id="CHEBI:57287"/>
        <dbReference type="ChEBI" id="CHEBI:57292"/>
        <dbReference type="ChEBI" id="CHEBI:456216"/>
        <dbReference type="EC" id="6.2.1.5"/>
    </reaction>
</comment>
<evidence type="ECO:0000313" key="13">
    <source>
        <dbReference type="Proteomes" id="UP000325684"/>
    </source>
</evidence>
<sequence length="399" mass="42453">MNIHEYQGKAVLKEFGLPVSKGRAIFSADEAEAAAKELGGPLWVVKSQIHAGGRGKGKFKEAAAGEKGGVRLAKSIDEVKKFAREMLGNTLVTIQTGEAGKQVNRLYIEDGSDIETELYLSMLVDRATGRVAFVVSTEGGMDIEAVAHDTPEKIHTFSVDPATGIMPHHGRLVAKVLGLEGPLAKEAGDLVTKLYNGFISKDMEMLEINPLIVTTDGHLKCLDAKISFDSNALYKHPEIVALRDLTEEDAKEIEASKHDLAYIALDGTIGCMVNGAGLAMATLDIIKLYGEEPANFLDVGGGASEEKVTAAFKIITADPQVKGILVNIFGGIMKCDVIARGVIAAVKTVGLQVPLVVRLEGTNVEEGKKIIRESGLNVIPADDLDDAAQKIVSAVRGGK</sequence>
<comment type="cofactor">
    <cofactor evidence="10">
        <name>Mg(2+)</name>
        <dbReference type="ChEBI" id="CHEBI:18420"/>
    </cofactor>
    <text evidence="10">Binds 1 Mg(2+) ion per subunit.</text>
</comment>
<comment type="similarity">
    <text evidence="1 10">Belongs to the succinate/malate CoA ligase beta subunit family.</text>
</comment>
<keyword evidence="2 10" id="KW-0816">Tricarboxylic acid cycle</keyword>
<comment type="pathway">
    <text evidence="9">One-carbon metabolism; formaldehyde assimilation via serine pathway.</text>
</comment>
<reference evidence="12 13" key="1">
    <citation type="journal article" date="2019" name="Microorganisms">
        <title>Genome Insights into the Novel Species Microvirga brassicacearum, a Rapeseed Endophyte with Biotechnological Potential.</title>
        <authorList>
            <person name="Jimenez-Gomez A."/>
            <person name="Saati-Santamaria Z."/>
            <person name="Igual J.M."/>
            <person name="Rivas R."/>
            <person name="Mateos P.F."/>
            <person name="Garcia-Fraile P."/>
        </authorList>
    </citation>
    <scope>NUCLEOTIDE SEQUENCE [LARGE SCALE GENOMIC DNA]</scope>
    <source>
        <strain evidence="12 13">CDVBN77</strain>
    </source>
</reference>
<evidence type="ECO:0000256" key="10">
    <source>
        <dbReference type="HAMAP-Rule" id="MF_00558"/>
    </source>
</evidence>
<feature type="binding site" evidence="10">
    <location>
        <position position="112"/>
    </location>
    <ligand>
        <name>ATP</name>
        <dbReference type="ChEBI" id="CHEBI:30616"/>
    </ligand>
</feature>
<dbReference type="SUPFAM" id="SSF52210">
    <property type="entry name" value="Succinyl-CoA synthetase domains"/>
    <property type="match status" value="1"/>
</dbReference>
<feature type="binding site" evidence="10">
    <location>
        <position position="223"/>
    </location>
    <ligand>
        <name>Mg(2+)</name>
        <dbReference type="ChEBI" id="CHEBI:18420"/>
    </ligand>
</feature>
<keyword evidence="13" id="KW-1185">Reference proteome</keyword>
<comment type="caution">
    <text evidence="12">The sequence shown here is derived from an EMBL/GenBank/DDBJ whole genome shotgun (WGS) entry which is preliminary data.</text>
</comment>
<dbReference type="GO" id="GO:0005829">
    <property type="term" value="C:cytosol"/>
    <property type="evidence" value="ECO:0007669"/>
    <property type="project" value="TreeGrafter"/>
</dbReference>
<dbReference type="EMBL" id="VCMV01000063">
    <property type="protein sequence ID" value="KAB0264690.1"/>
    <property type="molecule type" value="Genomic_DNA"/>
</dbReference>
<dbReference type="Pfam" id="PF00549">
    <property type="entry name" value="Ligase_CoA"/>
    <property type="match status" value="1"/>
</dbReference>
<dbReference type="InterPro" id="IPR011761">
    <property type="entry name" value="ATP-grasp"/>
</dbReference>
<feature type="binding site" evidence="10">
    <location>
        <position position="46"/>
    </location>
    <ligand>
        <name>ATP</name>
        <dbReference type="ChEBI" id="CHEBI:30616"/>
    </ligand>
</feature>
<dbReference type="InterPro" id="IPR005809">
    <property type="entry name" value="Succ_CoA_ligase-like_bsu"/>
</dbReference>
<dbReference type="GO" id="GO:0042709">
    <property type="term" value="C:succinate-CoA ligase complex"/>
    <property type="evidence" value="ECO:0007669"/>
    <property type="project" value="TreeGrafter"/>
</dbReference>
<dbReference type="GO" id="GO:0000287">
    <property type="term" value="F:magnesium ion binding"/>
    <property type="evidence" value="ECO:0007669"/>
    <property type="project" value="UniProtKB-UniRule"/>
</dbReference>
<dbReference type="HAMAP" id="MF_00558">
    <property type="entry name" value="Succ_CoA_beta"/>
    <property type="match status" value="1"/>
</dbReference>
<dbReference type="InterPro" id="IPR005811">
    <property type="entry name" value="SUCC_ACL_C"/>
</dbReference>
<evidence type="ECO:0000256" key="4">
    <source>
        <dbReference type="ARBA" id="ARBA00022723"/>
    </source>
</evidence>
<comment type="pathway">
    <text evidence="10">Carbohydrate metabolism; tricarboxylic acid cycle; succinate from succinyl-CoA (ligase route): step 1/1.</text>
</comment>
<evidence type="ECO:0000256" key="6">
    <source>
        <dbReference type="ARBA" id="ARBA00022840"/>
    </source>
</evidence>
<dbReference type="FunFam" id="3.30.470.20:FF:000002">
    <property type="entry name" value="Succinate--CoA ligase [ADP-forming] subunit beta"/>
    <property type="match status" value="1"/>
</dbReference>
<feature type="binding site" evidence="10">
    <location>
        <position position="109"/>
    </location>
    <ligand>
        <name>ATP</name>
        <dbReference type="ChEBI" id="CHEBI:30616"/>
    </ligand>
</feature>
<dbReference type="GO" id="GO:0006104">
    <property type="term" value="P:succinyl-CoA metabolic process"/>
    <property type="evidence" value="ECO:0007669"/>
    <property type="project" value="TreeGrafter"/>
</dbReference>
<feature type="binding site" evidence="10">
    <location>
        <position position="117"/>
    </location>
    <ligand>
        <name>ATP</name>
        <dbReference type="ChEBI" id="CHEBI:30616"/>
    </ligand>
</feature>
<dbReference type="NCBIfam" id="TIGR01016">
    <property type="entry name" value="sucCoAbeta"/>
    <property type="match status" value="1"/>
</dbReference>
<dbReference type="PROSITE" id="PS01217">
    <property type="entry name" value="SUCCINYL_COA_LIG_3"/>
    <property type="match status" value="1"/>
</dbReference>
<dbReference type="RefSeq" id="WP_150948660.1">
    <property type="nucleotide sequence ID" value="NZ_VCMV01000063.1"/>
</dbReference>
<evidence type="ECO:0000256" key="2">
    <source>
        <dbReference type="ARBA" id="ARBA00022532"/>
    </source>
</evidence>
<dbReference type="GO" id="GO:0004776">
    <property type="term" value="F:succinate-CoA ligase (GDP-forming) activity"/>
    <property type="evidence" value="ECO:0007669"/>
    <property type="project" value="RHEA"/>
</dbReference>
<feature type="domain" description="ATP-grasp" evidence="11">
    <location>
        <begin position="9"/>
        <end position="241"/>
    </location>
</feature>
<feature type="binding site" evidence="10">
    <location>
        <begin position="331"/>
        <end position="333"/>
    </location>
    <ligand>
        <name>substrate</name>
        <note>ligand shared with subunit alpha</note>
    </ligand>
</feature>
<comment type="function">
    <text evidence="10">Succinyl-CoA synthetase functions in the citric acid cycle (TCA), coupling the hydrolysis of succinyl-CoA to the synthesis of either ATP or GTP and thus represents the only step of substrate-level phosphorylation in the TCA. The beta subunit provides nucleotide specificity of the enzyme and binds the substrate succinate, while the binding sites for coenzyme A and phosphate are found in the alpha subunit.</text>
</comment>
<dbReference type="PROSITE" id="PS50975">
    <property type="entry name" value="ATP_GRASP"/>
    <property type="match status" value="1"/>
</dbReference>
<evidence type="ECO:0000313" key="12">
    <source>
        <dbReference type="EMBL" id="KAB0264690.1"/>
    </source>
</evidence>
<keyword evidence="5 10" id="KW-0547">Nucleotide-binding</keyword>
<evidence type="ECO:0000256" key="7">
    <source>
        <dbReference type="ARBA" id="ARBA00022842"/>
    </source>
</evidence>
<dbReference type="EC" id="6.2.1.5" evidence="10"/>
<dbReference type="PANTHER" id="PTHR11815">
    <property type="entry name" value="SUCCINYL-COA SYNTHETASE BETA CHAIN"/>
    <property type="match status" value="1"/>
</dbReference>
<comment type="subunit">
    <text evidence="10">Heterotetramer of two alpha and two beta subunits.</text>
</comment>
<dbReference type="NCBIfam" id="NF001913">
    <property type="entry name" value="PRK00696.1"/>
    <property type="match status" value="1"/>
</dbReference>
<keyword evidence="4 10" id="KW-0479">Metal-binding</keyword>
<accession>A0A5N3P4M6</accession>
<keyword evidence="7 10" id="KW-0460">Magnesium</keyword>
<dbReference type="InterPro" id="IPR016102">
    <property type="entry name" value="Succinyl-CoA_synth-like"/>
</dbReference>
<keyword evidence="6 10" id="KW-0067">ATP-binding</keyword>
<dbReference type="UniPathway" id="UPA00223">
    <property type="reaction ID" value="UER00999"/>
</dbReference>
<organism evidence="12 13">
    <name type="scientific">Microvirga brassicacearum</name>
    <dbReference type="NCBI Taxonomy" id="2580413"/>
    <lineage>
        <taxon>Bacteria</taxon>
        <taxon>Pseudomonadati</taxon>
        <taxon>Pseudomonadota</taxon>
        <taxon>Alphaproteobacteria</taxon>
        <taxon>Hyphomicrobiales</taxon>
        <taxon>Methylobacteriaceae</taxon>
        <taxon>Microvirga</taxon>
    </lineage>
</organism>
<evidence type="ECO:0000256" key="1">
    <source>
        <dbReference type="ARBA" id="ARBA00009182"/>
    </source>
</evidence>